<sequence length="372" mass="42254">MFELDVSVKQDLRANAKRLQQLRGSLDLDLKKEQIENYEVKMSDPNFWDDNEKAQSLIGEMNAIKSVVDQYEGLASECRDLEDMLEILEEEADESMAGEWNESVGKLSAKVDAFELQLLLNQPYDKLDAILELHPGAGGTESQDWAQMLYRMYTRWAEKNGFKVELLDYLPGDEAGIKSVTIQVRGHNAYGYLKAEKGVHRLVRISPFDASGRRHTSFVSCDVVPEINDEIQVDIRPDDLRIDTYRSSGAGGQHINKTDSAIRITHLPTGIVVACQTQRSQIQNREKAMKMLQSKLYELKIQEQQKELAEVRGEQMEIAWGSQIRSYVFHPYSMVKDHRTSVETGNVGAVMDGDIGSFIDGYLRSQIKQEVQ</sequence>
<dbReference type="Gene3D" id="3.30.160.20">
    <property type="match status" value="1"/>
</dbReference>
<gene>
    <name evidence="6 9" type="primary">prfB</name>
    <name evidence="9" type="ORF">ACFO1S_08055</name>
</gene>
<evidence type="ECO:0000256" key="7">
    <source>
        <dbReference type="SAM" id="Coils"/>
    </source>
</evidence>
<dbReference type="Pfam" id="PF00472">
    <property type="entry name" value="RF-1"/>
    <property type="match status" value="1"/>
</dbReference>
<comment type="subcellular location">
    <subcellularLocation>
        <location evidence="6">Cytoplasm</location>
    </subcellularLocation>
</comment>
<evidence type="ECO:0000313" key="9">
    <source>
        <dbReference type="EMBL" id="MFC4303403.1"/>
    </source>
</evidence>
<dbReference type="SMART" id="SM00937">
    <property type="entry name" value="PCRF"/>
    <property type="match status" value="1"/>
</dbReference>
<evidence type="ECO:0000256" key="2">
    <source>
        <dbReference type="ARBA" id="ARBA00010835"/>
    </source>
</evidence>
<protein>
    <recommendedName>
        <fullName evidence="3 6">Peptide chain release factor 2</fullName>
        <shortName evidence="6">RF-2</shortName>
    </recommendedName>
</protein>
<dbReference type="PANTHER" id="PTHR43116:SF3">
    <property type="entry name" value="CLASS I PEPTIDE CHAIN RELEASE FACTOR"/>
    <property type="match status" value="1"/>
</dbReference>
<comment type="PTM">
    <text evidence="6">Methylated by PrmC. Methylation increases the termination efficiency of RF2.</text>
</comment>
<name>A0ABV8S767_9BACL</name>
<dbReference type="InterPro" id="IPR045853">
    <property type="entry name" value="Pep_chain_release_fac_I_sf"/>
</dbReference>
<evidence type="ECO:0000259" key="8">
    <source>
        <dbReference type="PROSITE" id="PS00745"/>
    </source>
</evidence>
<keyword evidence="6" id="KW-0963">Cytoplasm</keyword>
<evidence type="ECO:0000256" key="6">
    <source>
        <dbReference type="HAMAP-Rule" id="MF_00094"/>
    </source>
</evidence>
<accession>A0ABV8S767</accession>
<comment type="function">
    <text evidence="1 6">Peptide chain release factor 2 directs the termination of translation in response to the peptide chain termination codons UGA and UAA.</text>
</comment>
<feature type="modified residue" description="N5-methylglutamine" evidence="6">
    <location>
        <position position="253"/>
    </location>
</feature>
<keyword evidence="7" id="KW-0175">Coiled coil</keyword>
<keyword evidence="10" id="KW-1185">Reference proteome</keyword>
<dbReference type="NCBIfam" id="TIGR00020">
    <property type="entry name" value="prfB"/>
    <property type="match status" value="1"/>
</dbReference>
<dbReference type="PROSITE" id="PS00745">
    <property type="entry name" value="RF_PROK_I"/>
    <property type="match status" value="1"/>
</dbReference>
<keyword evidence="5 6" id="KW-0648">Protein biosynthesis</keyword>
<reference evidence="10" key="1">
    <citation type="journal article" date="2019" name="Int. J. Syst. Evol. Microbiol.">
        <title>The Global Catalogue of Microorganisms (GCM) 10K type strain sequencing project: providing services to taxonomists for standard genome sequencing and annotation.</title>
        <authorList>
            <consortium name="The Broad Institute Genomics Platform"/>
            <consortium name="The Broad Institute Genome Sequencing Center for Infectious Disease"/>
            <person name="Wu L."/>
            <person name="Ma J."/>
        </authorList>
    </citation>
    <scope>NUCLEOTIDE SEQUENCE [LARGE SCALE GENOMIC DNA]</scope>
    <source>
        <strain evidence="10">CGMCC 4.1641</strain>
    </source>
</reference>
<dbReference type="RefSeq" id="WP_378126569.1">
    <property type="nucleotide sequence ID" value="NZ_JBHSED010000013.1"/>
</dbReference>
<comment type="similarity">
    <text evidence="2 6">Belongs to the prokaryotic/mitochondrial release factor family.</text>
</comment>
<feature type="domain" description="Prokaryotic-type class I peptide chain release factors" evidence="8">
    <location>
        <begin position="246"/>
        <end position="262"/>
    </location>
</feature>
<dbReference type="InterPro" id="IPR005139">
    <property type="entry name" value="PCRF"/>
</dbReference>
<comment type="caution">
    <text evidence="9">The sequence shown here is derived from an EMBL/GenBank/DDBJ whole genome shotgun (WGS) entry which is preliminary data.</text>
</comment>
<dbReference type="InterPro" id="IPR004374">
    <property type="entry name" value="PrfB"/>
</dbReference>
<dbReference type="Gene3D" id="3.30.70.1660">
    <property type="match status" value="1"/>
</dbReference>
<dbReference type="SUPFAM" id="SSF75620">
    <property type="entry name" value="Release factor"/>
    <property type="match status" value="1"/>
</dbReference>
<evidence type="ECO:0000256" key="5">
    <source>
        <dbReference type="ARBA" id="ARBA00022917"/>
    </source>
</evidence>
<dbReference type="PANTHER" id="PTHR43116">
    <property type="entry name" value="PEPTIDE CHAIN RELEASE FACTOR 2"/>
    <property type="match status" value="1"/>
</dbReference>
<dbReference type="Gene3D" id="1.20.58.410">
    <property type="entry name" value="Release factor"/>
    <property type="match status" value="1"/>
</dbReference>
<dbReference type="EMBL" id="JBHSED010000013">
    <property type="protein sequence ID" value="MFC4303403.1"/>
    <property type="molecule type" value="Genomic_DNA"/>
</dbReference>
<evidence type="ECO:0000256" key="1">
    <source>
        <dbReference type="ARBA" id="ARBA00002613"/>
    </source>
</evidence>
<dbReference type="Pfam" id="PF03462">
    <property type="entry name" value="PCRF"/>
    <property type="match status" value="1"/>
</dbReference>
<proteinExistence type="inferred from homology"/>
<organism evidence="9 10">
    <name type="scientific">Cohnella boryungensis</name>
    <dbReference type="NCBI Taxonomy" id="768479"/>
    <lineage>
        <taxon>Bacteria</taxon>
        <taxon>Bacillati</taxon>
        <taxon>Bacillota</taxon>
        <taxon>Bacilli</taxon>
        <taxon>Bacillales</taxon>
        <taxon>Paenibacillaceae</taxon>
        <taxon>Cohnella</taxon>
    </lineage>
</organism>
<dbReference type="HAMAP" id="MF_00094">
    <property type="entry name" value="Rel_fac_2"/>
    <property type="match status" value="1"/>
</dbReference>
<evidence type="ECO:0000256" key="3">
    <source>
        <dbReference type="ARBA" id="ARBA00019192"/>
    </source>
</evidence>
<feature type="coiled-coil region" evidence="7">
    <location>
        <begin position="71"/>
        <end position="98"/>
    </location>
</feature>
<keyword evidence="4 6" id="KW-0488">Methylation</keyword>
<dbReference type="Proteomes" id="UP001595755">
    <property type="component" value="Unassembled WGS sequence"/>
</dbReference>
<evidence type="ECO:0000256" key="4">
    <source>
        <dbReference type="ARBA" id="ARBA00022481"/>
    </source>
</evidence>
<evidence type="ECO:0000313" key="10">
    <source>
        <dbReference type="Proteomes" id="UP001595755"/>
    </source>
</evidence>
<dbReference type="InterPro" id="IPR000352">
    <property type="entry name" value="Pep_chain_release_fac_I"/>
</dbReference>